<dbReference type="InterPro" id="IPR029058">
    <property type="entry name" value="AB_hydrolase_fold"/>
</dbReference>
<dbReference type="InterPro" id="IPR035992">
    <property type="entry name" value="Ricin_B-like_lectins"/>
</dbReference>
<feature type="domain" description="Ricin B lectin" evidence="1">
    <location>
        <begin position="212"/>
        <end position="351"/>
    </location>
</feature>
<dbReference type="CDD" id="cd00161">
    <property type="entry name" value="beta-trefoil_Ricin-like"/>
    <property type="match status" value="1"/>
</dbReference>
<accession>A0A1I0BI32</accession>
<sequence length="367" mass="40404">MKPMACIFCVISIEMKVKEKKQKKYRHVKNYTNIAGTASYIKGKSHNELLKVVIPYIESHYSVIADADHRGIYGYSMGGGVAFAEGIGNLDVFHHVCPTSALPINHPSDRDMFPYGGAEAKQKLKTLMLSCGTADWCGFYPSNLGTHNYCEANGIPHAWLSVEGGNHDGGVWSPAMWNFLQLAFPADGVKPEISNNLPESTLPGETKTLPDGWYTLKNVNAEKYLQVKDAAGKSGQNVELGTRNGADNQKWYLKNQENGYITFTSALGEFMLDVNGGSSENDANIQIYNGHSGTAQQFQVTVSEDNQSYIIATKSSGCTKAVDVWRALKNDGTNVCQYAYNGNANQQWVFFSPLEVLKFTFANFMAP</sequence>
<organism evidence="2 3">
    <name type="scientific">[Clostridium] polysaccharolyticum</name>
    <dbReference type="NCBI Taxonomy" id="29364"/>
    <lineage>
        <taxon>Bacteria</taxon>
        <taxon>Bacillati</taxon>
        <taxon>Bacillota</taxon>
        <taxon>Clostridia</taxon>
        <taxon>Lachnospirales</taxon>
        <taxon>Lachnospiraceae</taxon>
    </lineage>
</organism>
<dbReference type="AlphaFoldDB" id="A0A1I0BI32"/>
<reference evidence="2 3" key="1">
    <citation type="submission" date="2016-10" db="EMBL/GenBank/DDBJ databases">
        <authorList>
            <person name="de Groot N.N."/>
        </authorList>
    </citation>
    <scope>NUCLEOTIDE SEQUENCE [LARGE SCALE GENOMIC DNA]</scope>
    <source>
        <strain evidence="2 3">DSM 1801</strain>
    </source>
</reference>
<dbReference type="Gene3D" id="2.80.10.50">
    <property type="match status" value="2"/>
</dbReference>
<keyword evidence="3" id="KW-1185">Reference proteome</keyword>
<dbReference type="InterPro" id="IPR000772">
    <property type="entry name" value="Ricin_B_lectin"/>
</dbReference>
<dbReference type="Pfam" id="PF14200">
    <property type="entry name" value="RicinB_lectin_2"/>
    <property type="match status" value="2"/>
</dbReference>
<name>A0A1I0BI32_9FIRM</name>
<gene>
    <name evidence="2" type="ORF">SAMN04487772_107117</name>
</gene>
<dbReference type="EMBL" id="FOHN01000007">
    <property type="protein sequence ID" value="SET05888.1"/>
    <property type="molecule type" value="Genomic_DNA"/>
</dbReference>
<proteinExistence type="predicted"/>
<dbReference type="Proteomes" id="UP000199800">
    <property type="component" value="Unassembled WGS sequence"/>
</dbReference>
<dbReference type="OrthoDB" id="8660908at2"/>
<evidence type="ECO:0000313" key="3">
    <source>
        <dbReference type="Proteomes" id="UP000199800"/>
    </source>
</evidence>
<protein>
    <submittedName>
        <fullName evidence="2">Ricin-type beta-trefoil lectin domain-like</fullName>
    </submittedName>
</protein>
<dbReference type="SUPFAM" id="SSF53474">
    <property type="entry name" value="alpha/beta-Hydrolases"/>
    <property type="match status" value="1"/>
</dbReference>
<dbReference type="SMART" id="SM00458">
    <property type="entry name" value="RICIN"/>
    <property type="match status" value="1"/>
</dbReference>
<dbReference type="PANTHER" id="PTHR48098">
    <property type="entry name" value="ENTEROCHELIN ESTERASE-RELATED"/>
    <property type="match status" value="1"/>
</dbReference>
<keyword evidence="2" id="KW-0430">Lectin</keyword>
<evidence type="ECO:0000313" key="2">
    <source>
        <dbReference type="EMBL" id="SET05888.1"/>
    </source>
</evidence>
<dbReference type="STRING" id="29364.SAMN04487772_107117"/>
<dbReference type="SUPFAM" id="SSF50370">
    <property type="entry name" value="Ricin B-like lectins"/>
    <property type="match status" value="1"/>
</dbReference>
<dbReference type="GO" id="GO:0016747">
    <property type="term" value="F:acyltransferase activity, transferring groups other than amino-acyl groups"/>
    <property type="evidence" value="ECO:0007669"/>
    <property type="project" value="TreeGrafter"/>
</dbReference>
<dbReference type="PANTHER" id="PTHR48098:SF1">
    <property type="entry name" value="DIACYLGLYCEROL ACYLTRANSFERASE_MYCOLYLTRANSFERASE AG85A"/>
    <property type="match status" value="1"/>
</dbReference>
<dbReference type="GO" id="GO:0030246">
    <property type="term" value="F:carbohydrate binding"/>
    <property type="evidence" value="ECO:0007669"/>
    <property type="project" value="UniProtKB-KW"/>
</dbReference>
<dbReference type="InterPro" id="IPR050583">
    <property type="entry name" value="Mycobacterial_A85_antigen"/>
</dbReference>
<evidence type="ECO:0000259" key="1">
    <source>
        <dbReference type="SMART" id="SM00458"/>
    </source>
</evidence>
<dbReference type="PROSITE" id="PS50231">
    <property type="entry name" value="RICIN_B_LECTIN"/>
    <property type="match status" value="1"/>
</dbReference>
<dbReference type="Gene3D" id="3.40.50.1820">
    <property type="entry name" value="alpha/beta hydrolase"/>
    <property type="match status" value="1"/>
</dbReference>